<feature type="region of interest" description="Disordered" evidence="1">
    <location>
        <begin position="67"/>
        <end position="93"/>
    </location>
</feature>
<dbReference type="Proteomes" id="UP000001882">
    <property type="component" value="Chromosome"/>
</dbReference>
<reference evidence="3" key="3">
    <citation type="journal article" date="2011" name="PLoS ONE">
        <title>Genome sequence of a mesophilic hydrogenotrophic methanogen Methanocella paludicola, the first cultivated representative of the order Methanocellales.</title>
        <authorList>
            <person name="Sakai S."/>
            <person name="Takaki Y."/>
            <person name="Shimamura S."/>
            <person name="Sekine M."/>
            <person name="Tajima T."/>
            <person name="Kosugi H."/>
            <person name="Ichikawa N."/>
            <person name="Tasumi E."/>
            <person name="Hiraki A.T."/>
            <person name="Shimizu A."/>
            <person name="Kato Y."/>
            <person name="Nishiko R."/>
            <person name="Mori K."/>
            <person name="Fujita N."/>
            <person name="Imachi H."/>
            <person name="Takai K."/>
        </authorList>
    </citation>
    <scope>NUCLEOTIDE SEQUENCE [LARGE SCALE GENOMIC DNA]</scope>
    <source>
        <strain evidence="3">DSM 17711 / JCM 13418 / NBRC 101707 / SANAE</strain>
    </source>
</reference>
<organism evidence="2 3">
    <name type="scientific">Methanocella paludicola (strain DSM 17711 / JCM 13418 / NBRC 101707 / SANAE)</name>
    <dbReference type="NCBI Taxonomy" id="304371"/>
    <lineage>
        <taxon>Archaea</taxon>
        <taxon>Methanobacteriati</taxon>
        <taxon>Methanobacteriota</taxon>
        <taxon>Stenosarchaea group</taxon>
        <taxon>Methanomicrobia</taxon>
        <taxon>Methanocellales</taxon>
        <taxon>Methanocellaceae</taxon>
        <taxon>Methanocella</taxon>
    </lineage>
</organism>
<evidence type="ECO:0000313" key="3">
    <source>
        <dbReference type="Proteomes" id="UP000001882"/>
    </source>
</evidence>
<dbReference type="KEGG" id="mpd:MCP_2162"/>
<feature type="region of interest" description="Disordered" evidence="1">
    <location>
        <begin position="123"/>
        <end position="149"/>
    </location>
</feature>
<gene>
    <name evidence="2" type="ordered locus">MCP_2162</name>
</gene>
<feature type="compositionally biased region" description="Low complexity" evidence="1">
    <location>
        <begin position="67"/>
        <end position="87"/>
    </location>
</feature>
<reference evidence="2 3" key="1">
    <citation type="journal article" date="2007" name="Appl. Environ. Microbiol.">
        <title>Isolation of key methanogens for global methane emission from rice paddy fields: a novel isolate affiliated with the clone cluster rice cluster I.</title>
        <authorList>
            <person name="Sakai S."/>
            <person name="Imachi H."/>
            <person name="Sekiguchi Y."/>
            <person name="Ohashi A."/>
            <person name="Harada H."/>
            <person name="Kamagata Y."/>
        </authorList>
    </citation>
    <scope>NUCLEOTIDE SEQUENCE [LARGE SCALE GENOMIC DNA]</scope>
    <source>
        <strain evidence="3">DSM 17711 / JCM 13418 / NBRC 101707 / SANAE</strain>
    </source>
</reference>
<evidence type="ECO:0000313" key="2">
    <source>
        <dbReference type="EMBL" id="BAI62234.1"/>
    </source>
</evidence>
<feature type="compositionally biased region" description="Polar residues" evidence="1">
    <location>
        <begin position="124"/>
        <end position="140"/>
    </location>
</feature>
<reference evidence="2 3" key="2">
    <citation type="journal article" date="2008" name="Int. J. Syst. Evol. Microbiol.">
        <title>Methanocella paludicola gen. nov., sp. nov., a methane-producing archaeon, the first isolate of the lineage 'Rice Cluster I', and proposal of the new archaeal order Methanocellales ord. nov.</title>
        <authorList>
            <person name="Sakai S."/>
            <person name="Imachi H."/>
            <person name="Hanada S."/>
            <person name="Ohashi A."/>
            <person name="Harada H."/>
            <person name="Kamagata Y."/>
        </authorList>
    </citation>
    <scope>NUCLEOTIDE SEQUENCE [LARGE SCALE GENOMIC DNA]</scope>
    <source>
        <strain evidence="3">DSM 17711 / JCM 13418 / NBRC 101707 / SANAE</strain>
    </source>
</reference>
<dbReference type="STRING" id="304371.MCP_2162"/>
<evidence type="ECO:0000256" key="1">
    <source>
        <dbReference type="SAM" id="MobiDB-lite"/>
    </source>
</evidence>
<accession>D1Z0L2</accession>
<keyword evidence="3" id="KW-1185">Reference proteome</keyword>
<dbReference type="InParanoid" id="D1Z0L2"/>
<proteinExistence type="predicted"/>
<protein>
    <submittedName>
        <fullName evidence="2">Uncharacterized protein</fullName>
    </submittedName>
</protein>
<sequence length="256" mass="27453">MGFYKCINNYMGTEQKMGILTPATSFCDLDLTHPARQLVVINTNQDVARILLSIYIEKFRCNAASAASGGEATSSSGGGSTSSSNGSHTHQIPLAGTHTHTINRQLVATSDYAGTPVHNHNYYYPSSTNDGDSGGVTSAESGGAHDHQVQAHDHLCPNHTHDIVFGIYEAPYFCGVNVRLQSPTAPILAMTGKIGDENNAGSVSMLDISSCYSKNGGENKLGPGVNWIYYTADVNGNVYNTNGLVRIYQDVRIIYK</sequence>
<dbReference type="AlphaFoldDB" id="D1Z0L2"/>
<dbReference type="EMBL" id="AP011532">
    <property type="protein sequence ID" value="BAI62234.1"/>
    <property type="molecule type" value="Genomic_DNA"/>
</dbReference>
<name>D1Z0L2_METPS</name>